<evidence type="ECO:0000313" key="2">
    <source>
        <dbReference type="EMBL" id="GMM47213.1"/>
    </source>
</evidence>
<feature type="compositionally biased region" description="Basic residues" evidence="1">
    <location>
        <begin position="71"/>
        <end position="80"/>
    </location>
</feature>
<name>A0AAV5R7L5_PICKL</name>
<evidence type="ECO:0000256" key="1">
    <source>
        <dbReference type="SAM" id="MobiDB-lite"/>
    </source>
</evidence>
<dbReference type="EMBL" id="BTGB01000005">
    <property type="protein sequence ID" value="GMM47213.1"/>
    <property type="molecule type" value="Genomic_DNA"/>
</dbReference>
<dbReference type="Proteomes" id="UP001378960">
    <property type="component" value="Unassembled WGS sequence"/>
</dbReference>
<keyword evidence="3" id="KW-1185">Reference proteome</keyword>
<feature type="region of interest" description="Disordered" evidence="1">
    <location>
        <begin position="61"/>
        <end position="100"/>
    </location>
</feature>
<protein>
    <recommendedName>
        <fullName evidence="4">EF-hand domain-containing protein</fullName>
    </recommendedName>
</protein>
<accession>A0AAV5R7L5</accession>
<feature type="compositionally biased region" description="Acidic residues" evidence="1">
    <location>
        <begin position="291"/>
        <end position="308"/>
    </location>
</feature>
<evidence type="ECO:0000313" key="3">
    <source>
        <dbReference type="Proteomes" id="UP001378960"/>
    </source>
</evidence>
<feature type="compositionally biased region" description="Basic and acidic residues" evidence="1">
    <location>
        <begin position="61"/>
        <end position="70"/>
    </location>
</feature>
<sequence>MVVTRSRRTPVREVTKKKVSGKNGDIVDKTDKVDKVDKTAKIGKEGGSKVEKNEKVEKIEKVIKKTEPKPKGRKTSRRVPSRNNSEETDTKKSSEMRQRDVKVYTEGEMKGRKMPAYKIEQLERLQRLIDLSSAAKPRGPITQIDYQKKDNNSNNNNLGIKLLLSKDNKEKVSNITHFDPERKNFLNGTIENDKLNKIIKRYEKIRKFKNIKAPNLTNDKLLKKVLDEVTAKNENLMFWKSYNDEIEGKNFGNNKFLVNEKRLDKLEISDTQRENLLEQRLENIIKGNNENGEENGEVNDDNDDDNDENVQEIMNEQPIIEGKKYEKINISQESFITKIENMINIIDKYDSNNDKIIDEETILDGLKYEDYSTVRDFKNKRA</sequence>
<feature type="compositionally biased region" description="Basic and acidic residues" evidence="1">
    <location>
        <begin position="84"/>
        <end position="100"/>
    </location>
</feature>
<gene>
    <name evidence="2" type="ORF">DAPK24_037880</name>
</gene>
<reference evidence="2 3" key="1">
    <citation type="journal article" date="2023" name="Elife">
        <title>Identification of key yeast species and microbe-microbe interactions impacting larval growth of Drosophila in the wild.</title>
        <authorList>
            <person name="Mure A."/>
            <person name="Sugiura Y."/>
            <person name="Maeda R."/>
            <person name="Honda K."/>
            <person name="Sakurai N."/>
            <person name="Takahashi Y."/>
            <person name="Watada M."/>
            <person name="Katoh T."/>
            <person name="Gotoh A."/>
            <person name="Gotoh Y."/>
            <person name="Taniguchi I."/>
            <person name="Nakamura K."/>
            <person name="Hayashi T."/>
            <person name="Katayama T."/>
            <person name="Uemura T."/>
            <person name="Hattori Y."/>
        </authorList>
    </citation>
    <scope>NUCLEOTIDE SEQUENCE [LARGE SCALE GENOMIC DNA]</scope>
    <source>
        <strain evidence="2 3">PK-24</strain>
    </source>
</reference>
<organism evidence="2 3">
    <name type="scientific">Pichia kluyveri</name>
    <name type="common">Yeast</name>
    <dbReference type="NCBI Taxonomy" id="36015"/>
    <lineage>
        <taxon>Eukaryota</taxon>
        <taxon>Fungi</taxon>
        <taxon>Dikarya</taxon>
        <taxon>Ascomycota</taxon>
        <taxon>Saccharomycotina</taxon>
        <taxon>Pichiomycetes</taxon>
        <taxon>Pichiales</taxon>
        <taxon>Pichiaceae</taxon>
        <taxon>Pichia</taxon>
    </lineage>
</organism>
<feature type="region of interest" description="Disordered" evidence="1">
    <location>
        <begin position="1"/>
        <end position="27"/>
    </location>
</feature>
<comment type="caution">
    <text evidence="2">The sequence shown here is derived from an EMBL/GenBank/DDBJ whole genome shotgun (WGS) entry which is preliminary data.</text>
</comment>
<dbReference type="AlphaFoldDB" id="A0AAV5R7L5"/>
<feature type="region of interest" description="Disordered" evidence="1">
    <location>
        <begin position="285"/>
        <end position="308"/>
    </location>
</feature>
<proteinExistence type="predicted"/>
<evidence type="ECO:0008006" key="4">
    <source>
        <dbReference type="Google" id="ProtNLM"/>
    </source>
</evidence>